<dbReference type="AlphaFoldDB" id="A0A1Z4BLA3"/>
<dbReference type="EMBL" id="CP022022">
    <property type="protein sequence ID" value="ASF42056.1"/>
    <property type="molecule type" value="Genomic_DNA"/>
</dbReference>
<dbReference type="RefSeq" id="WP_088593245.1">
    <property type="nucleotide sequence ID" value="NZ_CP022022.1"/>
</dbReference>
<dbReference type="Pfam" id="PF00027">
    <property type="entry name" value="cNMP_binding"/>
    <property type="match status" value="1"/>
</dbReference>
<name>A0A1Z4BLA3_9FLAO</name>
<dbReference type="Gene3D" id="2.60.120.10">
    <property type="entry name" value="Jelly Rolls"/>
    <property type="match status" value="1"/>
</dbReference>
<evidence type="ECO:0000313" key="2">
    <source>
        <dbReference type="EMBL" id="ASF42056.1"/>
    </source>
</evidence>
<reference evidence="3" key="1">
    <citation type="submission" date="2017-06" db="EMBL/GenBank/DDBJ databases">
        <title>Complete genome sequence of Capnocytophaga sp. KCOM 1579 (=ChDC OS43) isolated from a human refractory periapical abscess lesion.</title>
        <authorList>
            <person name="Kook J.-K."/>
            <person name="Park S.-N."/>
            <person name="Lim Y.K."/>
            <person name="Roh H."/>
        </authorList>
    </citation>
    <scope>NUCLEOTIDE SEQUENCE [LARGE SCALE GENOMIC DNA]</scope>
    <source>
        <strain evidence="3">ChDC OS43</strain>
    </source>
</reference>
<sequence>MTLNLDFLSQYFTEVHFDKDALITRAGDVEHSLYYLSEGIVRFFYYNPTTDKETTVDILFAEQFFMSYASFVKREPSLFSIQALKEVTAYKIGREHLEHLIEKQEYLQIKADILEHLLIEKMQREAQFLLQSPEEIYRNLLEKDPKLIQNIPLKYIASYIGITPQALSRIRKRIF</sequence>
<accession>A0A1Z4BLA3</accession>
<organism evidence="2 3">
    <name type="scientific">Capnocytophaga endodontalis</name>
    <dbReference type="NCBI Taxonomy" id="2708117"/>
    <lineage>
        <taxon>Bacteria</taxon>
        <taxon>Pseudomonadati</taxon>
        <taxon>Bacteroidota</taxon>
        <taxon>Flavobacteriia</taxon>
        <taxon>Flavobacteriales</taxon>
        <taxon>Flavobacteriaceae</taxon>
        <taxon>Capnocytophaga</taxon>
    </lineage>
</organism>
<proteinExistence type="predicted"/>
<dbReference type="Proteomes" id="UP000197007">
    <property type="component" value="Chromosome"/>
</dbReference>
<dbReference type="InterPro" id="IPR014710">
    <property type="entry name" value="RmlC-like_jellyroll"/>
</dbReference>
<gene>
    <name evidence="2" type="ORF">CBG49_02545</name>
</gene>
<protein>
    <submittedName>
        <fullName evidence="2">Cyclic nucleotide-binding protein</fullName>
    </submittedName>
</protein>
<dbReference type="InterPro" id="IPR000595">
    <property type="entry name" value="cNMP-bd_dom"/>
</dbReference>
<dbReference type="InterPro" id="IPR018490">
    <property type="entry name" value="cNMP-bd_dom_sf"/>
</dbReference>
<dbReference type="SUPFAM" id="SSF51206">
    <property type="entry name" value="cAMP-binding domain-like"/>
    <property type="match status" value="1"/>
</dbReference>
<keyword evidence="3" id="KW-1185">Reference proteome</keyword>
<dbReference type="PROSITE" id="PS50042">
    <property type="entry name" value="CNMP_BINDING_3"/>
    <property type="match status" value="1"/>
</dbReference>
<dbReference type="CDD" id="cd00038">
    <property type="entry name" value="CAP_ED"/>
    <property type="match status" value="1"/>
</dbReference>
<dbReference type="KEGG" id="capn:CBG49_02545"/>
<evidence type="ECO:0000313" key="3">
    <source>
        <dbReference type="Proteomes" id="UP000197007"/>
    </source>
</evidence>
<feature type="domain" description="Cyclic nucleotide-binding" evidence="1">
    <location>
        <begin position="14"/>
        <end position="101"/>
    </location>
</feature>
<evidence type="ECO:0000259" key="1">
    <source>
        <dbReference type="PROSITE" id="PS50042"/>
    </source>
</evidence>